<dbReference type="Pfam" id="PF07687">
    <property type="entry name" value="M20_dimer"/>
    <property type="match status" value="1"/>
</dbReference>
<dbReference type="InterPro" id="IPR017439">
    <property type="entry name" value="Amidohydrolase"/>
</dbReference>
<organism evidence="2">
    <name type="scientific">uncultured Anaerotruncus sp</name>
    <dbReference type="NCBI Taxonomy" id="905011"/>
    <lineage>
        <taxon>Bacteria</taxon>
        <taxon>Bacillati</taxon>
        <taxon>Bacillota</taxon>
        <taxon>Clostridia</taxon>
        <taxon>Eubacteriales</taxon>
        <taxon>Oscillospiraceae</taxon>
        <taxon>Anaerotruncus</taxon>
        <taxon>environmental samples</taxon>
    </lineage>
</organism>
<dbReference type="InterPro" id="IPR017145">
    <property type="entry name" value="Aminobenzoyl-glu_utiliz_pB"/>
</dbReference>
<dbReference type="InterPro" id="IPR036264">
    <property type="entry name" value="Bact_exopeptidase_dim_dom"/>
</dbReference>
<evidence type="ECO:0000259" key="1">
    <source>
        <dbReference type="Pfam" id="PF07687"/>
    </source>
</evidence>
<dbReference type="GO" id="GO:0046657">
    <property type="term" value="P:folic acid catabolic process"/>
    <property type="evidence" value="ECO:0007669"/>
    <property type="project" value="TreeGrafter"/>
</dbReference>
<dbReference type="GO" id="GO:0005737">
    <property type="term" value="C:cytoplasm"/>
    <property type="evidence" value="ECO:0007669"/>
    <property type="project" value="TreeGrafter"/>
</dbReference>
<feature type="domain" description="Peptidase M20 dimerisation" evidence="1">
    <location>
        <begin position="190"/>
        <end position="278"/>
    </location>
</feature>
<dbReference type="Gene3D" id="3.30.70.360">
    <property type="match status" value="1"/>
</dbReference>
<name>A0A6N2RH10_9FIRM</name>
<dbReference type="GO" id="GO:0016805">
    <property type="term" value="F:dipeptidase activity"/>
    <property type="evidence" value="ECO:0007669"/>
    <property type="project" value="TreeGrafter"/>
</dbReference>
<dbReference type="FunFam" id="3.30.70.360:FF:000004">
    <property type="entry name" value="Peptidase M20 domain-containing protein 2"/>
    <property type="match status" value="1"/>
</dbReference>
<proteinExistence type="predicted"/>
<dbReference type="SUPFAM" id="SSF55031">
    <property type="entry name" value="Bacterial exopeptidase dimerisation domain"/>
    <property type="match status" value="1"/>
</dbReference>
<dbReference type="EC" id="3.5.1.-" evidence="2"/>
<reference evidence="2" key="1">
    <citation type="submission" date="2019-11" db="EMBL/GenBank/DDBJ databases">
        <authorList>
            <person name="Feng L."/>
        </authorList>
    </citation>
    <scope>NUCLEOTIDE SEQUENCE</scope>
    <source>
        <strain evidence="2">AundefinedLFYP135</strain>
    </source>
</reference>
<accession>A0A6N2RH10</accession>
<dbReference type="CDD" id="cd05673">
    <property type="entry name" value="M20_Acy1L2_AbgB"/>
    <property type="match status" value="1"/>
</dbReference>
<dbReference type="InterPro" id="IPR052030">
    <property type="entry name" value="Peptidase_M20/M20A_hydrolases"/>
</dbReference>
<dbReference type="PANTHER" id="PTHR30575:SF0">
    <property type="entry name" value="XAA-ARG DIPEPTIDASE"/>
    <property type="match status" value="1"/>
</dbReference>
<dbReference type="Gene3D" id="3.40.630.10">
    <property type="entry name" value="Zn peptidases"/>
    <property type="match status" value="2"/>
</dbReference>
<dbReference type="SUPFAM" id="SSF53187">
    <property type="entry name" value="Zn-dependent exopeptidases"/>
    <property type="match status" value="1"/>
</dbReference>
<dbReference type="GO" id="GO:0071713">
    <property type="term" value="F:para-aminobenzoyl-glutamate hydrolase activity"/>
    <property type="evidence" value="ECO:0007669"/>
    <property type="project" value="TreeGrafter"/>
</dbReference>
<sequence>MDKMQALAVIDGKKDWLDHLGDQVWDCAETAFQEFGSMKILCNALAEAGFEVAQNVGDVPTAFTGRYGSGKPVIGFLGEFDALSGLNQKACCTSKEAFQAGAPGHGCGHNNLGVGSMGAAIAVKEYLSANNLPGTVIYYGCPGEEGGSGKAFMAREGVFDELDIALTWHPGDVNCVASGSSLANYQVSYKFKGISAHAAGCPHLGRSALDAVELMNVAVNFLREHVIPEARMHYAITNSGGFSPNVVQAEAEVLYLLRAPKTPQVAEIYDRVNDIAKGAALMTSTQLETRFIKACSNVVPNNVLERLMHKNLSELPLPTYTDEEMAFAKSIRESVENLSNTLESKADKYGIEGKRLAKEHKDDIINNFVVPYVPDDTAMPGSTDVGDVSWVCPTAQVNTATWASGTPGHSWQVVAQGKSEIAHKATILAAKVMAGTAIDAILDPSIIEAAKEELNDRLDGGKYVCPIPKGVKPAAINPGK</sequence>
<dbReference type="PIRSF" id="PIRSF037227">
    <property type="entry name" value="Aminobenzoyl-glu_utiliz_pB"/>
    <property type="match status" value="1"/>
</dbReference>
<dbReference type="EMBL" id="CACRSL010000003">
    <property type="protein sequence ID" value="VYS79894.1"/>
    <property type="molecule type" value="Genomic_DNA"/>
</dbReference>
<dbReference type="NCBIfam" id="TIGR01891">
    <property type="entry name" value="amidohydrolases"/>
    <property type="match status" value="1"/>
</dbReference>
<dbReference type="PANTHER" id="PTHR30575">
    <property type="entry name" value="PEPTIDASE M20"/>
    <property type="match status" value="1"/>
</dbReference>
<evidence type="ECO:0000313" key="2">
    <source>
        <dbReference type="EMBL" id="VYS79894.1"/>
    </source>
</evidence>
<dbReference type="InterPro" id="IPR011650">
    <property type="entry name" value="Peptidase_M20_dimer"/>
</dbReference>
<gene>
    <name evidence="2" type="primary">abgB_8</name>
    <name evidence="2" type="ORF">AULFYP135_00414</name>
</gene>
<protein>
    <submittedName>
        <fullName evidence="2">p-aminobenzoyl-glutamate hydrolase subunit B</fullName>
        <ecNumber evidence="2">3.5.1.-</ecNumber>
    </submittedName>
</protein>
<dbReference type="AlphaFoldDB" id="A0A6N2RH10"/>
<keyword evidence="2" id="KW-0378">Hydrolase</keyword>